<evidence type="ECO:0000313" key="3">
    <source>
        <dbReference type="EMBL" id="JAT63488.1"/>
    </source>
</evidence>
<dbReference type="EMBL" id="GDJX01025684">
    <property type="protein sequence ID" value="JAT42252.1"/>
    <property type="molecule type" value="Transcribed_RNA"/>
</dbReference>
<proteinExistence type="predicted"/>
<dbReference type="EMBL" id="GDJX01001931">
    <property type="protein sequence ID" value="JAT66005.1"/>
    <property type="molecule type" value="Transcribed_RNA"/>
</dbReference>
<evidence type="ECO:0000313" key="4">
    <source>
        <dbReference type="EMBL" id="JAT66005.1"/>
    </source>
</evidence>
<protein>
    <submittedName>
        <fullName evidence="2">Sodium/potassium/calcium exchanger 1</fullName>
    </submittedName>
</protein>
<sequence>GAELEGEPQTPFVACGRGRHEEVGREQGVRLLRPGNEGDQAEGGEPEEVLEEDGEPEVAEVGPGDAEEGEEEAAEGLGGEGAEAVDAHEEGEEGALDAEGAKLGAEHHHGHPPDAADDTGAALLQHHEEGVREAQPEVPTEDEGEVEHARDGVEQLGEEEEGPEGVVLEGLVVDEHPRQGRHGAHRVDHPHELLHSQDFFHLTSQIG</sequence>
<evidence type="ECO:0000256" key="1">
    <source>
        <dbReference type="SAM" id="MobiDB-lite"/>
    </source>
</evidence>
<feature type="compositionally biased region" description="Basic and acidic residues" evidence="1">
    <location>
        <begin position="125"/>
        <end position="135"/>
    </location>
</feature>
<feature type="compositionally biased region" description="Acidic residues" evidence="1">
    <location>
        <begin position="39"/>
        <end position="58"/>
    </location>
</feature>
<reference evidence="2" key="1">
    <citation type="submission" date="2015-07" db="EMBL/GenBank/DDBJ databases">
        <title>Transcriptome Assembly of Anthurium amnicola.</title>
        <authorList>
            <person name="Suzuki J."/>
        </authorList>
    </citation>
    <scope>NUCLEOTIDE SEQUENCE</scope>
</reference>
<feature type="compositionally biased region" description="Basic and acidic residues" evidence="1">
    <location>
        <begin position="18"/>
        <end position="28"/>
    </location>
</feature>
<name>A0A1D1XIL1_9ARAE</name>
<organism evidence="2">
    <name type="scientific">Anthurium amnicola</name>
    <dbReference type="NCBI Taxonomy" id="1678845"/>
    <lineage>
        <taxon>Eukaryota</taxon>
        <taxon>Viridiplantae</taxon>
        <taxon>Streptophyta</taxon>
        <taxon>Embryophyta</taxon>
        <taxon>Tracheophyta</taxon>
        <taxon>Spermatophyta</taxon>
        <taxon>Magnoliopsida</taxon>
        <taxon>Liliopsida</taxon>
        <taxon>Araceae</taxon>
        <taxon>Pothoideae</taxon>
        <taxon>Potheae</taxon>
        <taxon>Anthurium</taxon>
    </lineage>
</organism>
<feature type="non-terminal residue" evidence="2">
    <location>
        <position position="1"/>
    </location>
</feature>
<feature type="compositionally biased region" description="Basic and acidic residues" evidence="1">
    <location>
        <begin position="104"/>
        <end position="114"/>
    </location>
</feature>
<gene>
    <name evidence="2" type="primary">SLC24A1_2</name>
    <name evidence="4" type="synonym">SLC24A1_3</name>
    <name evidence="3" type="synonym">SLC24A1_5</name>
    <name evidence="3" type="ORF">g.121157</name>
    <name evidence="2" type="ORF">g.121160</name>
    <name evidence="4" type="ORF">g.121166</name>
</gene>
<feature type="compositionally biased region" description="Acidic residues" evidence="1">
    <location>
        <begin position="65"/>
        <end position="74"/>
    </location>
</feature>
<dbReference type="AlphaFoldDB" id="A0A1D1XIL1"/>
<evidence type="ECO:0000313" key="2">
    <source>
        <dbReference type="EMBL" id="JAT42252.1"/>
    </source>
</evidence>
<dbReference type="EMBL" id="GDJX01004448">
    <property type="protein sequence ID" value="JAT63488.1"/>
    <property type="molecule type" value="Transcribed_RNA"/>
</dbReference>
<accession>A0A1D1XIL1</accession>
<feature type="region of interest" description="Disordered" evidence="1">
    <location>
        <begin position="1"/>
        <end position="165"/>
    </location>
</feature>